<name>A0A7Y4L7N0_9ACTN</name>
<dbReference type="Proteomes" id="UP000534306">
    <property type="component" value="Unassembled WGS sequence"/>
</dbReference>
<reference evidence="1 4" key="2">
    <citation type="submission" date="2020-08" db="EMBL/GenBank/DDBJ databases">
        <title>Sequencing the genomes of 1000 actinobacteria strains.</title>
        <authorList>
            <person name="Klenk H.-P."/>
        </authorList>
    </citation>
    <scope>NUCLEOTIDE SEQUENCE [LARGE SCALE GENOMIC DNA]</scope>
    <source>
        <strain evidence="1 4">DSM 15626</strain>
    </source>
</reference>
<evidence type="ECO:0000313" key="1">
    <source>
        <dbReference type="EMBL" id="MBB6564425.1"/>
    </source>
</evidence>
<comment type="caution">
    <text evidence="2">The sequence shown here is derived from an EMBL/GenBank/DDBJ whole genome shotgun (WGS) entry which is preliminary data.</text>
</comment>
<organism evidence="2 3">
    <name type="scientific">Kribbella sandramycini</name>
    <dbReference type="NCBI Taxonomy" id="60450"/>
    <lineage>
        <taxon>Bacteria</taxon>
        <taxon>Bacillati</taxon>
        <taxon>Actinomycetota</taxon>
        <taxon>Actinomycetes</taxon>
        <taxon>Propionibacteriales</taxon>
        <taxon>Kribbellaceae</taxon>
        <taxon>Kribbella</taxon>
    </lineage>
</organism>
<accession>A0A7Y4L7N0</accession>
<sequence>MPEYTHASIALGPSASTLFDAHATETLDPQTVSRLIEAAQDVPVTDDGERITYGRTPESEAAMERLVMAFLPMLHRASRRGQANMGKEDAFATAYEAFVLAVRRHDTAGDVHFTRTISTIVYRTVADAARTSDIVTVTEDVSLRYWRLIHKHGGDVDAAYAECRATNNGFTPYTFLAAHRAISATHSFDASLPASAYAVSTPGPEEAVIEADLVDWLFGLVEVDAESILRLRFGFQDASSETLRATHGYRVGELLDDAQAAHCLGLTRPTAQRKRSKAIDAMRVGMQQLADEELA</sequence>
<dbReference type="EMBL" id="JACHKF010000001">
    <property type="protein sequence ID" value="MBB6564425.1"/>
    <property type="molecule type" value="Genomic_DNA"/>
</dbReference>
<dbReference type="AlphaFoldDB" id="A0A7Y4L7N0"/>
<dbReference type="EMBL" id="JABJRC010000018">
    <property type="protein sequence ID" value="NOL45884.1"/>
    <property type="molecule type" value="Genomic_DNA"/>
</dbReference>
<evidence type="ECO:0000313" key="4">
    <source>
        <dbReference type="Proteomes" id="UP000553957"/>
    </source>
</evidence>
<dbReference type="RefSeq" id="WP_171679182.1">
    <property type="nucleotide sequence ID" value="NZ_BAAAGT010000022.1"/>
</dbReference>
<gene>
    <name evidence="1" type="ORF">HNR71_000062</name>
    <name evidence="2" type="ORF">HPO96_37130</name>
</gene>
<reference evidence="2 3" key="1">
    <citation type="submission" date="2020-05" db="EMBL/GenBank/DDBJ databases">
        <title>Genome sequence of Kribbella sandramycini ATCC 39419.</title>
        <authorList>
            <person name="Maclea K.S."/>
            <person name="Fair J.L."/>
        </authorList>
    </citation>
    <scope>NUCLEOTIDE SEQUENCE [LARGE SCALE GENOMIC DNA]</scope>
    <source>
        <strain evidence="2 3">ATCC 39419</strain>
    </source>
</reference>
<keyword evidence="3" id="KW-1185">Reference proteome</keyword>
<evidence type="ECO:0000313" key="2">
    <source>
        <dbReference type="EMBL" id="NOL45884.1"/>
    </source>
</evidence>
<dbReference type="Proteomes" id="UP000553957">
    <property type="component" value="Unassembled WGS sequence"/>
</dbReference>
<proteinExistence type="predicted"/>
<evidence type="ECO:0000313" key="3">
    <source>
        <dbReference type="Proteomes" id="UP000534306"/>
    </source>
</evidence>
<protein>
    <submittedName>
        <fullName evidence="2">Uncharacterized protein</fullName>
    </submittedName>
</protein>